<reference evidence="14 16" key="1">
    <citation type="journal article" date="2017" name="Nature">
        <title>The sunflower genome provides insights into oil metabolism, flowering and Asterid evolution.</title>
        <authorList>
            <person name="Badouin H."/>
            <person name="Gouzy J."/>
            <person name="Grassa C.J."/>
            <person name="Murat F."/>
            <person name="Staton S.E."/>
            <person name="Cottret L."/>
            <person name="Lelandais-Briere C."/>
            <person name="Owens G.L."/>
            <person name="Carrere S."/>
            <person name="Mayjonade B."/>
            <person name="Legrand L."/>
            <person name="Gill N."/>
            <person name="Kane N.C."/>
            <person name="Bowers J.E."/>
            <person name="Hubner S."/>
            <person name="Bellec A."/>
            <person name="Berard A."/>
            <person name="Berges H."/>
            <person name="Blanchet N."/>
            <person name="Boniface M.C."/>
            <person name="Brunel D."/>
            <person name="Catrice O."/>
            <person name="Chaidir N."/>
            <person name="Claudel C."/>
            <person name="Donnadieu C."/>
            <person name="Faraut T."/>
            <person name="Fievet G."/>
            <person name="Helmstetter N."/>
            <person name="King M."/>
            <person name="Knapp S.J."/>
            <person name="Lai Z."/>
            <person name="Le Paslier M.C."/>
            <person name="Lippi Y."/>
            <person name="Lorenzon L."/>
            <person name="Mandel J.R."/>
            <person name="Marage G."/>
            <person name="Marchand G."/>
            <person name="Marquand E."/>
            <person name="Bret-Mestries E."/>
            <person name="Morien E."/>
            <person name="Nambeesan S."/>
            <person name="Nguyen T."/>
            <person name="Pegot-Espagnet P."/>
            <person name="Pouilly N."/>
            <person name="Raftis F."/>
            <person name="Sallet E."/>
            <person name="Schiex T."/>
            <person name="Thomas J."/>
            <person name="Vandecasteele C."/>
            <person name="Vares D."/>
            <person name="Vear F."/>
            <person name="Vautrin S."/>
            <person name="Crespi M."/>
            <person name="Mangin B."/>
            <person name="Burke J.M."/>
            <person name="Salse J."/>
            <person name="Munos S."/>
            <person name="Vincourt P."/>
            <person name="Rieseberg L.H."/>
            <person name="Langlade N.B."/>
        </authorList>
    </citation>
    <scope>NUCLEOTIDE SEQUENCE [LARGE SCALE GENOMIC DNA]</scope>
    <source>
        <strain evidence="16">cv. SF193</strain>
        <tissue evidence="14">Leaves</tissue>
    </source>
</reference>
<proteinExistence type="predicted"/>
<comment type="subcellular location">
    <subcellularLocation>
        <location evidence="2">Endomembrane system</location>
    </subcellularLocation>
    <subcellularLocation>
        <location evidence="11">Endoplasmic reticulum membrane</location>
        <topology evidence="11">Single-pass type IV membrane protein</topology>
    </subcellularLocation>
</comment>
<evidence type="ECO:0000256" key="3">
    <source>
        <dbReference type="ARBA" id="ARBA00004906"/>
    </source>
</evidence>
<keyword evidence="11" id="KW-0256">Endoplasmic reticulum</keyword>
<dbReference type="InterPro" id="IPR001841">
    <property type="entry name" value="Znf_RING"/>
</dbReference>
<feature type="region of interest" description="Disordered" evidence="12">
    <location>
        <begin position="109"/>
        <end position="137"/>
    </location>
</feature>
<dbReference type="AlphaFoldDB" id="A0A251TCN4"/>
<dbReference type="SUPFAM" id="SSF57850">
    <property type="entry name" value="RING/U-box"/>
    <property type="match status" value="1"/>
</dbReference>
<accession>A0A251TCN4</accession>
<dbReference type="GO" id="GO:0044390">
    <property type="term" value="F:ubiquitin-like protein conjugating enzyme binding"/>
    <property type="evidence" value="ECO:0000318"/>
    <property type="project" value="GO_Central"/>
</dbReference>
<evidence type="ECO:0000256" key="6">
    <source>
        <dbReference type="ARBA" id="ARBA00022771"/>
    </source>
</evidence>
<evidence type="ECO:0000256" key="10">
    <source>
        <dbReference type="PROSITE-ProRule" id="PRU00175"/>
    </source>
</evidence>
<keyword evidence="11" id="KW-1133">Transmembrane helix</keyword>
<dbReference type="GO" id="GO:0008270">
    <property type="term" value="F:zinc ion binding"/>
    <property type="evidence" value="ECO:0007669"/>
    <property type="project" value="UniProtKB-KW"/>
</dbReference>
<dbReference type="EC" id="2.3.2.27" evidence="11"/>
<evidence type="ECO:0000259" key="13">
    <source>
        <dbReference type="PROSITE" id="PS50089"/>
    </source>
</evidence>
<keyword evidence="7 11" id="KW-0833">Ubl conjugation pathway</keyword>
<comment type="pathway">
    <text evidence="3 11">Protein modification; protein ubiquitination.</text>
</comment>
<sequence>MLQPLTIYRFEHITPFINTDYIYSSMAKAVDKSENSVSSTFECNICLDTVQDPVVTLCGHLYCWPCIYKWIQYQETSSETFENENAKCPVCKTEIAEKDIIPLYGPNLVTSNNGTDEKGPSDVGEIIPPRPPTPRHRGLGMLGRHGYRRLAPSPLALPGHDDTSTMDSAVVPSPTIGMLGEMVSGRILGELGSPLFGTPNSYNLVTVTRRERLRTTHADRSLSRIFSFFICCIMFCLLMFA</sequence>
<dbReference type="Pfam" id="PF00097">
    <property type="entry name" value="zf-C3HC4"/>
    <property type="match status" value="1"/>
</dbReference>
<comment type="domain">
    <text evidence="11">The RING-type zinc finger domain is responsible for E3 ligase activity.</text>
</comment>
<evidence type="ECO:0000313" key="14">
    <source>
        <dbReference type="EMBL" id="KAF5783661.1"/>
    </source>
</evidence>
<name>A0A251TCN4_HELAN</name>
<dbReference type="InterPro" id="IPR017907">
    <property type="entry name" value="Znf_RING_CS"/>
</dbReference>
<dbReference type="PANTHER" id="PTHR12313">
    <property type="entry name" value="E3 UBIQUITIN-PROTEIN LIGASE RNF5-RELATED"/>
    <property type="match status" value="1"/>
</dbReference>
<evidence type="ECO:0000256" key="4">
    <source>
        <dbReference type="ARBA" id="ARBA00022679"/>
    </source>
</evidence>
<dbReference type="EMBL" id="MNCJ02000326">
    <property type="protein sequence ID" value="KAF5783661.1"/>
    <property type="molecule type" value="Genomic_DNA"/>
</dbReference>
<dbReference type="Gramene" id="mRNA:HanXRQr2_Chr11g0510511">
    <property type="protein sequence ID" value="CDS:HanXRQr2_Chr11g0510511.1"/>
    <property type="gene ID" value="HanXRQr2_Chr11g0510511"/>
</dbReference>
<keyword evidence="16" id="KW-1185">Reference proteome</keyword>
<dbReference type="InParanoid" id="A0A251TCN4"/>
<dbReference type="UniPathway" id="UPA00143"/>
<evidence type="ECO:0000256" key="1">
    <source>
        <dbReference type="ARBA" id="ARBA00000900"/>
    </source>
</evidence>
<comment type="catalytic activity">
    <reaction evidence="1 11">
        <text>S-ubiquitinyl-[E2 ubiquitin-conjugating enzyme]-L-cysteine + [acceptor protein]-L-lysine = [E2 ubiquitin-conjugating enzyme]-L-cysteine + N(6)-ubiquitinyl-[acceptor protein]-L-lysine.</text>
        <dbReference type="EC" id="2.3.2.27"/>
    </reaction>
</comment>
<evidence type="ECO:0000256" key="7">
    <source>
        <dbReference type="ARBA" id="ARBA00022786"/>
    </source>
</evidence>
<feature type="transmembrane region" description="Helical" evidence="11">
    <location>
        <begin position="222"/>
        <end position="240"/>
    </location>
</feature>
<dbReference type="InterPro" id="IPR013083">
    <property type="entry name" value="Znf_RING/FYVE/PHD"/>
</dbReference>
<keyword evidence="11" id="KW-0812">Transmembrane</keyword>
<dbReference type="PROSITE" id="PS50089">
    <property type="entry name" value="ZF_RING_2"/>
    <property type="match status" value="1"/>
</dbReference>
<feature type="domain" description="RING-type" evidence="13">
    <location>
        <begin position="43"/>
        <end position="92"/>
    </location>
</feature>
<keyword evidence="8 11" id="KW-0862">Zinc</keyword>
<dbReference type="InterPro" id="IPR018957">
    <property type="entry name" value="Znf_C3HC4_RING-type"/>
</dbReference>
<organism evidence="15 16">
    <name type="scientific">Helianthus annuus</name>
    <name type="common">Common sunflower</name>
    <dbReference type="NCBI Taxonomy" id="4232"/>
    <lineage>
        <taxon>Eukaryota</taxon>
        <taxon>Viridiplantae</taxon>
        <taxon>Streptophyta</taxon>
        <taxon>Embryophyta</taxon>
        <taxon>Tracheophyta</taxon>
        <taxon>Spermatophyta</taxon>
        <taxon>Magnoliopsida</taxon>
        <taxon>eudicotyledons</taxon>
        <taxon>Gunneridae</taxon>
        <taxon>Pentapetalae</taxon>
        <taxon>asterids</taxon>
        <taxon>campanulids</taxon>
        <taxon>Asterales</taxon>
        <taxon>Asteraceae</taxon>
        <taxon>Asteroideae</taxon>
        <taxon>Heliantheae alliance</taxon>
        <taxon>Heliantheae</taxon>
        <taxon>Helianthus</taxon>
    </lineage>
</organism>
<dbReference type="FunCoup" id="A0A251TCN4">
    <property type="interactions" value="7"/>
</dbReference>
<protein>
    <recommendedName>
        <fullName evidence="11">E3 ubiquitin-protein ligase RMA</fullName>
        <ecNumber evidence="11">2.3.2.27</ecNumber>
    </recommendedName>
    <alternativeName>
        <fullName evidence="11">Protein RING membrane-anchor</fullName>
    </alternativeName>
    <alternativeName>
        <fullName evidence="11">RING-type E3 ubiquitin transferase RMA</fullName>
    </alternativeName>
</protein>
<keyword evidence="4 11" id="KW-0808">Transferase</keyword>
<dbReference type="Proteomes" id="UP000215914">
    <property type="component" value="Chromosome 11"/>
</dbReference>
<reference evidence="15" key="2">
    <citation type="submission" date="2017-02" db="EMBL/GenBank/DDBJ databases">
        <title>Sunflower complete genome.</title>
        <authorList>
            <person name="Langlade N."/>
            <person name="Munos S."/>
        </authorList>
    </citation>
    <scope>NUCLEOTIDE SEQUENCE [LARGE SCALE GENOMIC DNA]</scope>
    <source>
        <tissue evidence="15">Leaves</tissue>
    </source>
</reference>
<keyword evidence="5 11" id="KW-0479">Metal-binding</keyword>
<evidence type="ECO:0000256" key="8">
    <source>
        <dbReference type="ARBA" id="ARBA00022833"/>
    </source>
</evidence>
<dbReference type="EMBL" id="CM007900">
    <property type="protein sequence ID" value="OTG08900.1"/>
    <property type="molecule type" value="Genomic_DNA"/>
</dbReference>
<evidence type="ECO:0000256" key="12">
    <source>
        <dbReference type="SAM" id="MobiDB-lite"/>
    </source>
</evidence>
<dbReference type="STRING" id="4232.A0A251TCN4"/>
<dbReference type="SMART" id="SM00184">
    <property type="entry name" value="RING"/>
    <property type="match status" value="1"/>
</dbReference>
<keyword evidence="9 11" id="KW-0472">Membrane</keyword>
<comment type="function">
    <text evidence="11">E3 ubiquitin-protein ligase.</text>
</comment>
<dbReference type="GO" id="GO:0036503">
    <property type="term" value="P:ERAD pathway"/>
    <property type="evidence" value="ECO:0000318"/>
    <property type="project" value="GO_Central"/>
</dbReference>
<evidence type="ECO:0000313" key="16">
    <source>
        <dbReference type="Proteomes" id="UP000215914"/>
    </source>
</evidence>
<keyword evidence="6 10" id="KW-0863">Zinc-finger</keyword>
<dbReference type="GO" id="GO:0061630">
    <property type="term" value="F:ubiquitin protein ligase activity"/>
    <property type="evidence" value="ECO:0000318"/>
    <property type="project" value="GO_Central"/>
</dbReference>
<evidence type="ECO:0000256" key="9">
    <source>
        <dbReference type="ARBA" id="ARBA00023136"/>
    </source>
</evidence>
<dbReference type="GO" id="GO:0016567">
    <property type="term" value="P:protein ubiquitination"/>
    <property type="evidence" value="ECO:0007669"/>
    <property type="project" value="UniProtKB-UniPathway"/>
</dbReference>
<dbReference type="PROSITE" id="PS00518">
    <property type="entry name" value="ZF_RING_1"/>
    <property type="match status" value="1"/>
</dbReference>
<evidence type="ECO:0000256" key="2">
    <source>
        <dbReference type="ARBA" id="ARBA00004308"/>
    </source>
</evidence>
<dbReference type="GO" id="GO:0006511">
    <property type="term" value="P:ubiquitin-dependent protein catabolic process"/>
    <property type="evidence" value="ECO:0000318"/>
    <property type="project" value="GO_Central"/>
</dbReference>
<dbReference type="InterPro" id="IPR045103">
    <property type="entry name" value="RNF5/RNF185-like"/>
</dbReference>
<evidence type="ECO:0000313" key="15">
    <source>
        <dbReference type="EMBL" id="OTG08900.1"/>
    </source>
</evidence>
<reference evidence="14" key="3">
    <citation type="submission" date="2020-06" db="EMBL/GenBank/DDBJ databases">
        <title>Helianthus annuus Genome sequencing and assembly Release 2.</title>
        <authorList>
            <person name="Gouzy J."/>
            <person name="Langlade N."/>
            <person name="Munos S."/>
        </authorList>
    </citation>
    <scope>NUCLEOTIDE SEQUENCE</scope>
    <source>
        <tissue evidence="14">Leaves</tissue>
    </source>
</reference>
<evidence type="ECO:0000256" key="5">
    <source>
        <dbReference type="ARBA" id="ARBA00022723"/>
    </source>
</evidence>
<evidence type="ECO:0000256" key="11">
    <source>
        <dbReference type="RuleBase" id="RU369090"/>
    </source>
</evidence>
<dbReference type="Gene3D" id="3.30.40.10">
    <property type="entry name" value="Zinc/RING finger domain, C3HC4 (zinc finger)"/>
    <property type="match status" value="1"/>
</dbReference>
<gene>
    <name evidence="15" type="ORF">HannXRQ_Chr11g0346841</name>
    <name evidence="14" type="ORF">HanXRQr2_Chr11g0510511</name>
</gene>
<dbReference type="GO" id="GO:0005789">
    <property type="term" value="C:endoplasmic reticulum membrane"/>
    <property type="evidence" value="ECO:0007669"/>
    <property type="project" value="UniProtKB-SubCell"/>
</dbReference>